<protein>
    <submittedName>
        <fullName evidence="2">Uncharacterized protein</fullName>
    </submittedName>
</protein>
<feature type="region of interest" description="Disordered" evidence="1">
    <location>
        <begin position="555"/>
        <end position="602"/>
    </location>
</feature>
<reference evidence="2 3" key="1">
    <citation type="submission" date="2015-03" db="EMBL/GenBank/DDBJ databases">
        <title>Draft genome of the nematode, Opisthorchis viverrini.</title>
        <authorList>
            <person name="Mitreva M."/>
        </authorList>
    </citation>
    <scope>NUCLEOTIDE SEQUENCE [LARGE SCALE GENOMIC DNA]</scope>
    <source>
        <strain evidence="2">Khon Kaen</strain>
    </source>
</reference>
<sequence>MDSNLLKKTFFVTCLRVLELDYAEELTAQTLDEKLAIYSRRHSFLSPVLVVKLTFEPNLVSMDRLTWWPKEDQHHLPYSHVHNVLVFNNDPKRVAIDIIHPSTAKRRVFLFKTTSMDDCKRILCHFQQHIETSKLYDYGNVRFLGSPNWRPSYRTADKSTVAGRMRKASLETEEKADSNGAKRDLLKRQPRCSLPRTEILSVAEKLVDDVLRNSHQQIEQECSIPTANVRRKSTDSCVQASDSTSKSFIQSPSKIAVPSSLPVRLILPLSARVSVCEEEYGEFPRSPLFHSSYFQDRDALKRLNSKRQFTIDLPEVSFDELGGSLEHQTNTYSIRPATPQPRLEEKSKDSTTNEDADLPFHLPVQEHDELPTGRFPGDTNSCARLLYYVPAFCWIMSEKQHPLKFPNFIVVLKSALEFDKDETVDGERVLNALKLKSNRAHSGFSSNPVRITLLENCAVASRPIWWANSKETRLPYAQIRALYAFEKQAKKLCVDVASPETQKSRVLVLKLKDAVERVKLLEALEKFKMLTSMYDEKNVRPVQFGHWSSGYYVEENNEGDVNKPETSQPARQSELGETLSRENRSVTLPRTPIPKEPVSTRETTQIIHQAVETDRVPAAPTNIHIIFQGVDPSSFVASDEMREGNERYITLTPIGFSQSYGQNGRTECRSAGIPVGQGMPTAYQQQVDHPMYPNEYDAPFPGGMPSKNQRDKNGEQNVYKMTHYVSFYIPGEDKESREAIKTRLDWIGSGSSRIPKKGKSVCLEITEQGILCDRPIWWEDADPSATSILFSELHEIYIMRRSSKKLIIDLRSVKLNQKRLVFFEGKNADQIKALVNEVKNKVKAIEEEKSKAEKGNEVKSPSGEISPSPAEALSQPTVMSPSTQPQTKKVTNAAEQSVQQSMTPGGAENQMTSDQSGQPAVKLRQQDPPVYQLLQRSAAEPPNVLKKSIK</sequence>
<dbReference type="EMBL" id="KV892819">
    <property type="protein sequence ID" value="OON20159.1"/>
    <property type="molecule type" value="Genomic_DNA"/>
</dbReference>
<feature type="region of interest" description="Disordered" evidence="1">
    <location>
        <begin position="849"/>
        <end position="950"/>
    </location>
</feature>
<dbReference type="AlphaFoldDB" id="A0A1S8X092"/>
<feature type="compositionally biased region" description="Polar residues" evidence="1">
    <location>
        <begin position="874"/>
        <end position="918"/>
    </location>
</feature>
<organism evidence="2 3">
    <name type="scientific">Opisthorchis viverrini</name>
    <name type="common">Southeast Asian liver fluke</name>
    <dbReference type="NCBI Taxonomy" id="6198"/>
    <lineage>
        <taxon>Eukaryota</taxon>
        <taxon>Metazoa</taxon>
        <taxon>Spiralia</taxon>
        <taxon>Lophotrochozoa</taxon>
        <taxon>Platyhelminthes</taxon>
        <taxon>Trematoda</taxon>
        <taxon>Digenea</taxon>
        <taxon>Opisthorchiida</taxon>
        <taxon>Opisthorchiata</taxon>
        <taxon>Opisthorchiidae</taxon>
        <taxon>Opisthorchis</taxon>
    </lineage>
</organism>
<accession>A0A1S8X092</accession>
<feature type="compositionally biased region" description="Basic and acidic residues" evidence="1">
    <location>
        <begin position="168"/>
        <end position="184"/>
    </location>
</feature>
<keyword evidence="3" id="KW-1185">Reference proteome</keyword>
<feature type="non-terminal residue" evidence="2">
    <location>
        <position position="950"/>
    </location>
</feature>
<proteinExistence type="predicted"/>
<evidence type="ECO:0000313" key="3">
    <source>
        <dbReference type="Proteomes" id="UP000243686"/>
    </source>
</evidence>
<feature type="compositionally biased region" description="Basic and acidic residues" evidence="1">
    <location>
        <begin position="342"/>
        <end position="351"/>
    </location>
</feature>
<name>A0A1S8X092_OPIVI</name>
<gene>
    <name evidence="2" type="ORF">X801_03962</name>
</gene>
<feature type="region of interest" description="Disordered" evidence="1">
    <location>
        <begin position="329"/>
        <end position="357"/>
    </location>
</feature>
<dbReference type="Proteomes" id="UP000243686">
    <property type="component" value="Unassembled WGS sequence"/>
</dbReference>
<evidence type="ECO:0000256" key="1">
    <source>
        <dbReference type="SAM" id="MobiDB-lite"/>
    </source>
</evidence>
<feature type="region of interest" description="Disordered" evidence="1">
    <location>
        <begin position="160"/>
        <end position="184"/>
    </location>
</feature>
<evidence type="ECO:0000313" key="2">
    <source>
        <dbReference type="EMBL" id="OON20159.1"/>
    </source>
</evidence>